<dbReference type="InterPro" id="IPR036737">
    <property type="entry name" value="OmpA-like_sf"/>
</dbReference>
<comment type="caution">
    <text evidence="8">The sequence shown here is derived from an EMBL/GenBank/DDBJ whole genome shotgun (WGS) entry which is preliminary data.</text>
</comment>
<dbReference type="InterPro" id="IPR050330">
    <property type="entry name" value="Bact_OuterMem_StrucFunc"/>
</dbReference>
<feature type="region of interest" description="Disordered" evidence="5">
    <location>
        <begin position="199"/>
        <end position="223"/>
    </location>
</feature>
<protein>
    <submittedName>
        <fullName evidence="8">OmpA family protein</fullName>
    </submittedName>
</protein>
<feature type="chain" id="PRO_5046516264" evidence="6">
    <location>
        <begin position="34"/>
        <end position="242"/>
    </location>
</feature>
<name>A0ABV7H9H4_9BURK</name>
<dbReference type="PROSITE" id="PS51123">
    <property type="entry name" value="OMPA_2"/>
    <property type="match status" value="1"/>
</dbReference>
<keyword evidence="3" id="KW-0998">Cell outer membrane</keyword>
<dbReference type="PROSITE" id="PS01068">
    <property type="entry name" value="OMPA_1"/>
    <property type="match status" value="1"/>
</dbReference>
<evidence type="ECO:0000313" key="9">
    <source>
        <dbReference type="Proteomes" id="UP001595556"/>
    </source>
</evidence>
<dbReference type="InterPro" id="IPR039567">
    <property type="entry name" value="Gly-zipper"/>
</dbReference>
<dbReference type="InterPro" id="IPR006665">
    <property type="entry name" value="OmpA-like"/>
</dbReference>
<keyword evidence="2 4" id="KW-0472">Membrane</keyword>
<dbReference type="InterPro" id="IPR006690">
    <property type="entry name" value="OMPA-like_CS"/>
</dbReference>
<dbReference type="SUPFAM" id="SSF103088">
    <property type="entry name" value="OmpA-like"/>
    <property type="match status" value="1"/>
</dbReference>
<evidence type="ECO:0000256" key="1">
    <source>
        <dbReference type="ARBA" id="ARBA00004442"/>
    </source>
</evidence>
<dbReference type="Proteomes" id="UP001595556">
    <property type="component" value="Unassembled WGS sequence"/>
</dbReference>
<evidence type="ECO:0000256" key="5">
    <source>
        <dbReference type="SAM" id="MobiDB-lite"/>
    </source>
</evidence>
<dbReference type="PANTHER" id="PTHR30329:SF21">
    <property type="entry name" value="LIPOPROTEIN YIAD-RELATED"/>
    <property type="match status" value="1"/>
</dbReference>
<gene>
    <name evidence="8" type="ORF">ACFOEN_14175</name>
</gene>
<organism evidence="8 9">
    <name type="scientific">Piscinibacterium candidicorallinum</name>
    <dbReference type="NCBI Taxonomy" id="1793872"/>
    <lineage>
        <taxon>Bacteria</taxon>
        <taxon>Pseudomonadati</taxon>
        <taxon>Pseudomonadota</taxon>
        <taxon>Betaproteobacteria</taxon>
        <taxon>Burkholderiales</taxon>
        <taxon>Piscinibacterium</taxon>
    </lineage>
</organism>
<sequence length="242" mass="25409">MHALTQHASAPIRTTPRLRLLVLAALSTTLAFTGCANMSDQQRSAATGAAIGTAAGALLGRATAGGDRAGSTRTGAVIGGIAGAAGGYIWSQRMAKQKADMERATQGTGVGVTQTPDNQLKLDIPSDISFAVNRADVESNFRPILDRFAASLKEHPDTEIRIVGHTDNTGSDAINNPLSQRRADSTRDYLVDRGVAPRRIQTAGRGEREPIADNSTDAGRAKNRRVEIYIAEPAQAAAAPAR</sequence>
<dbReference type="EMBL" id="JBHRTI010000007">
    <property type="protein sequence ID" value="MFC3148775.1"/>
    <property type="molecule type" value="Genomic_DNA"/>
</dbReference>
<evidence type="ECO:0000256" key="3">
    <source>
        <dbReference type="ARBA" id="ARBA00023237"/>
    </source>
</evidence>
<dbReference type="PANTHER" id="PTHR30329">
    <property type="entry name" value="STATOR ELEMENT OF FLAGELLAR MOTOR COMPLEX"/>
    <property type="match status" value="1"/>
</dbReference>
<evidence type="ECO:0000256" key="2">
    <source>
        <dbReference type="ARBA" id="ARBA00023136"/>
    </source>
</evidence>
<dbReference type="Pfam" id="PF00691">
    <property type="entry name" value="OmpA"/>
    <property type="match status" value="1"/>
</dbReference>
<dbReference type="InterPro" id="IPR006664">
    <property type="entry name" value="OMP_bac"/>
</dbReference>
<dbReference type="CDD" id="cd07185">
    <property type="entry name" value="OmpA_C-like"/>
    <property type="match status" value="1"/>
</dbReference>
<comment type="subcellular location">
    <subcellularLocation>
        <location evidence="1">Cell outer membrane</location>
    </subcellularLocation>
</comment>
<evidence type="ECO:0000259" key="7">
    <source>
        <dbReference type="PROSITE" id="PS51123"/>
    </source>
</evidence>
<dbReference type="RefSeq" id="WP_377305070.1">
    <property type="nucleotide sequence ID" value="NZ_CP180191.1"/>
</dbReference>
<dbReference type="PRINTS" id="PR01021">
    <property type="entry name" value="OMPADOMAIN"/>
</dbReference>
<evidence type="ECO:0000256" key="6">
    <source>
        <dbReference type="SAM" id="SignalP"/>
    </source>
</evidence>
<dbReference type="Pfam" id="PF13488">
    <property type="entry name" value="Gly-zipper_Omp"/>
    <property type="match status" value="1"/>
</dbReference>
<keyword evidence="9" id="KW-1185">Reference proteome</keyword>
<dbReference type="Gene3D" id="3.30.1330.60">
    <property type="entry name" value="OmpA-like domain"/>
    <property type="match status" value="1"/>
</dbReference>
<accession>A0ABV7H9H4</accession>
<evidence type="ECO:0000256" key="4">
    <source>
        <dbReference type="PROSITE-ProRule" id="PRU00473"/>
    </source>
</evidence>
<feature type="signal peptide" evidence="6">
    <location>
        <begin position="1"/>
        <end position="33"/>
    </location>
</feature>
<keyword evidence="6" id="KW-0732">Signal</keyword>
<evidence type="ECO:0000313" key="8">
    <source>
        <dbReference type="EMBL" id="MFC3148775.1"/>
    </source>
</evidence>
<feature type="domain" description="OmpA-like" evidence="7">
    <location>
        <begin position="117"/>
        <end position="234"/>
    </location>
</feature>
<reference evidence="9" key="1">
    <citation type="journal article" date="2019" name="Int. J. Syst. Evol. Microbiol.">
        <title>The Global Catalogue of Microorganisms (GCM) 10K type strain sequencing project: providing services to taxonomists for standard genome sequencing and annotation.</title>
        <authorList>
            <consortium name="The Broad Institute Genomics Platform"/>
            <consortium name="The Broad Institute Genome Sequencing Center for Infectious Disease"/>
            <person name="Wu L."/>
            <person name="Ma J."/>
        </authorList>
    </citation>
    <scope>NUCLEOTIDE SEQUENCE [LARGE SCALE GENOMIC DNA]</scope>
    <source>
        <strain evidence="9">KCTC 52168</strain>
    </source>
</reference>
<proteinExistence type="predicted"/>
<dbReference type="PRINTS" id="PR01023">
    <property type="entry name" value="NAFLGMOTY"/>
</dbReference>